<dbReference type="PANTHER" id="PTHR10804">
    <property type="entry name" value="PROTEASE FAMILY M24 METHIONYL AMINOPEPTIDASE, AMINOPEPTIDASE P"/>
    <property type="match status" value="1"/>
</dbReference>
<protein>
    <submittedName>
        <fullName evidence="5">Proliferation-associated protein 2G4-like</fullName>
    </submittedName>
</protein>
<comment type="similarity">
    <text evidence="1">Belongs to the peptidase M24 family.</text>
</comment>
<dbReference type="InterPro" id="IPR000994">
    <property type="entry name" value="Pept_M24"/>
</dbReference>
<feature type="domain" description="Peptidase M24" evidence="3">
    <location>
        <begin position="3"/>
        <end position="150"/>
    </location>
</feature>
<evidence type="ECO:0000313" key="5">
    <source>
        <dbReference type="RefSeq" id="XP_014680419.1"/>
    </source>
</evidence>
<organism evidence="4 5">
    <name type="scientific">Priapulus caudatus</name>
    <name type="common">Priapulid worm</name>
    <dbReference type="NCBI Taxonomy" id="37621"/>
    <lineage>
        <taxon>Eukaryota</taxon>
        <taxon>Metazoa</taxon>
        <taxon>Ecdysozoa</taxon>
        <taxon>Scalidophora</taxon>
        <taxon>Priapulida</taxon>
        <taxon>Priapulimorpha</taxon>
        <taxon>Priapulimorphida</taxon>
        <taxon>Priapulidae</taxon>
        <taxon>Priapulus</taxon>
    </lineage>
</organism>
<dbReference type="SUPFAM" id="SSF46785">
    <property type="entry name" value="Winged helix' DNA-binding domain"/>
    <property type="match status" value="1"/>
</dbReference>
<sequence>MVNRSLKKVIEKVAVGASVKELCELGDSLLTEETGKVFKKEKEMKKGIAFPTCISVNNCICHFSPLKSDNDVILQDGDMVKIDLGAHLHGFIAVAAHTLVVGSSSQNKVTGRKADVIMAAHLASQAALRLVKPGNENSAVTESITKAAVAFDCKPIEGMLSHELKQHKIDGDKAIIQNPNEAQKKEHEKCEFDVHEVYAIDVIISTGEGKGREQDTRTTVYKKTEETYQLKMKTSRAFFSEVDKKFGTMPFTLRASEDEKKARMGVIECVSHKLLEPFNVLYEREGEFVAQFKFTVLLMPNGPMRITAGPFDADIYKSEKAVTDEDLKAILSTPANRKAAKKKKKKAEKQMLASGAPPACPAGDAQPNAETQDA</sequence>
<evidence type="ECO:0000256" key="2">
    <source>
        <dbReference type="SAM" id="MobiDB-lite"/>
    </source>
</evidence>
<dbReference type="GeneID" id="106820413"/>
<evidence type="ECO:0000313" key="4">
    <source>
        <dbReference type="Proteomes" id="UP000695022"/>
    </source>
</evidence>
<dbReference type="CDD" id="cd01089">
    <property type="entry name" value="PA2G4-like"/>
    <property type="match status" value="1"/>
</dbReference>
<reference evidence="5" key="1">
    <citation type="submission" date="2025-08" db="UniProtKB">
        <authorList>
            <consortium name="RefSeq"/>
        </authorList>
    </citation>
    <scope>IDENTIFICATION</scope>
</reference>
<dbReference type="InterPro" id="IPR036005">
    <property type="entry name" value="Creatinase/aminopeptidase-like"/>
</dbReference>
<dbReference type="InterPro" id="IPR036388">
    <property type="entry name" value="WH-like_DNA-bd_sf"/>
</dbReference>
<gene>
    <name evidence="5" type="primary">LOC106820413</name>
</gene>
<dbReference type="Gene3D" id="1.10.10.10">
    <property type="entry name" value="Winged helix-like DNA-binding domain superfamily/Winged helix DNA-binding domain"/>
    <property type="match status" value="1"/>
</dbReference>
<evidence type="ECO:0000256" key="1">
    <source>
        <dbReference type="ARBA" id="ARBA00007319"/>
    </source>
</evidence>
<evidence type="ECO:0000259" key="3">
    <source>
        <dbReference type="Pfam" id="PF00557"/>
    </source>
</evidence>
<dbReference type="NCBIfam" id="TIGR00495">
    <property type="entry name" value="crvDNA_42K"/>
    <property type="match status" value="1"/>
</dbReference>
<dbReference type="Gene3D" id="3.90.230.10">
    <property type="entry name" value="Creatinase/methionine aminopeptidase superfamily"/>
    <property type="match status" value="1"/>
</dbReference>
<name>A0ABM1F7J8_PRICU</name>
<proteinExistence type="inferred from homology"/>
<dbReference type="InterPro" id="IPR036390">
    <property type="entry name" value="WH_DNA-bd_sf"/>
</dbReference>
<feature type="compositionally biased region" description="Basic residues" evidence="2">
    <location>
        <begin position="338"/>
        <end position="347"/>
    </location>
</feature>
<dbReference type="Proteomes" id="UP000695022">
    <property type="component" value="Unplaced"/>
</dbReference>
<dbReference type="Pfam" id="PF00557">
    <property type="entry name" value="Peptidase_M24"/>
    <property type="match status" value="1"/>
</dbReference>
<dbReference type="PANTHER" id="PTHR10804:SF11">
    <property type="entry name" value="PROLIFERATION-ASSOCIATED PROTEIN 2G4"/>
    <property type="match status" value="1"/>
</dbReference>
<dbReference type="InterPro" id="IPR047113">
    <property type="entry name" value="PA2G4/ARX1"/>
</dbReference>
<accession>A0ABM1F7J8</accession>
<feature type="region of interest" description="Disordered" evidence="2">
    <location>
        <begin position="334"/>
        <end position="374"/>
    </location>
</feature>
<dbReference type="InterPro" id="IPR004545">
    <property type="entry name" value="PA2G4"/>
</dbReference>
<dbReference type="RefSeq" id="XP_014680419.1">
    <property type="nucleotide sequence ID" value="XM_014824933.1"/>
</dbReference>
<keyword evidence="4" id="KW-1185">Reference proteome</keyword>
<dbReference type="SUPFAM" id="SSF55920">
    <property type="entry name" value="Creatinase/aminopeptidase"/>
    <property type="match status" value="1"/>
</dbReference>